<keyword evidence="1" id="KW-1133">Transmembrane helix</keyword>
<evidence type="ECO:0000313" key="5">
    <source>
        <dbReference type="Proteomes" id="UP000034290"/>
    </source>
</evidence>
<keyword evidence="2" id="KW-0732">Signal</keyword>
<sequence>MMTRFFFFVVMVLLCAPSLAFADTITVEQKCICEFQATGAIGTTSETFTGTTWLNAIDTTTPQEPEPLCKAFCLQISTARGVTFVKSTYGEQESKLIPVIAPELGVAIPGLTAFSTAKEAGGKLSINFIGQYIVAVYEWLIGVMAVFAVIMIMVGGVQYMLAGGSQEGIKQARDRITHALIGMVILLGSYLLLQNTNPQLVIFKPLEISTVEGRPVETNVPGPIGTSSKLCETIEDCKNFCEKPNLVPEKTMGMATQSQVVELTAGEGLRLLKKEYLLPESKQKLESAGRIAASRGYTIIVIDAFRPLSGQVRLACNEILDAEKKKRTPNIPSAVAWPGGSAHGSGVALDIRLGNKDGGQLWQVTFATQRQAKLEYVKALAEIMYEAGWQRYVKEIWHFQTNGGQCISGQCFSYFGDEDCKCN</sequence>
<dbReference type="SUPFAM" id="SSF55166">
    <property type="entry name" value="Hedgehog/DD-peptidase"/>
    <property type="match status" value="1"/>
</dbReference>
<feature type="transmembrane region" description="Helical" evidence="1">
    <location>
        <begin position="176"/>
        <end position="193"/>
    </location>
</feature>
<dbReference type="Pfam" id="PF18895">
    <property type="entry name" value="T4SS_pilin"/>
    <property type="match status" value="1"/>
</dbReference>
<feature type="signal peptide" evidence="2">
    <location>
        <begin position="1"/>
        <end position="22"/>
    </location>
</feature>
<dbReference type="Proteomes" id="UP000034290">
    <property type="component" value="Unassembled WGS sequence"/>
</dbReference>
<dbReference type="GO" id="GO:0008233">
    <property type="term" value="F:peptidase activity"/>
    <property type="evidence" value="ECO:0007669"/>
    <property type="project" value="InterPro"/>
</dbReference>
<dbReference type="InterPro" id="IPR003709">
    <property type="entry name" value="VanY-like_core_dom"/>
</dbReference>
<keyword evidence="1" id="KW-0472">Membrane</keyword>
<dbReference type="GO" id="GO:0006508">
    <property type="term" value="P:proteolysis"/>
    <property type="evidence" value="ECO:0007669"/>
    <property type="project" value="InterPro"/>
</dbReference>
<proteinExistence type="predicted"/>
<dbReference type="Pfam" id="PF02557">
    <property type="entry name" value="VanY"/>
    <property type="match status" value="1"/>
</dbReference>
<evidence type="ECO:0000256" key="2">
    <source>
        <dbReference type="SAM" id="SignalP"/>
    </source>
</evidence>
<feature type="chain" id="PRO_5002540856" description="D-alanyl-D-alanine carboxypeptidase-like core domain-containing protein" evidence="2">
    <location>
        <begin position="23"/>
        <end position="423"/>
    </location>
</feature>
<dbReference type="EMBL" id="LCRM01000011">
    <property type="protein sequence ID" value="KKW36850.1"/>
    <property type="molecule type" value="Genomic_DNA"/>
</dbReference>
<comment type="caution">
    <text evidence="4">The sequence shown here is derived from an EMBL/GenBank/DDBJ whole genome shotgun (WGS) entry which is preliminary data.</text>
</comment>
<evidence type="ECO:0000259" key="3">
    <source>
        <dbReference type="Pfam" id="PF02557"/>
    </source>
</evidence>
<dbReference type="InterPro" id="IPR043993">
    <property type="entry name" value="T4SS_pilin"/>
</dbReference>
<dbReference type="Gene3D" id="3.30.1380.10">
    <property type="match status" value="1"/>
</dbReference>
<feature type="domain" description="D-alanyl-D-alanine carboxypeptidase-like core" evidence="3">
    <location>
        <begin position="276"/>
        <end position="394"/>
    </location>
</feature>
<name>A0A0G1Y113_9BACT</name>
<protein>
    <recommendedName>
        <fullName evidence="3">D-alanyl-D-alanine carboxypeptidase-like core domain-containing protein</fullName>
    </recommendedName>
</protein>
<evidence type="ECO:0000256" key="1">
    <source>
        <dbReference type="SAM" id="Phobius"/>
    </source>
</evidence>
<evidence type="ECO:0000313" key="4">
    <source>
        <dbReference type="EMBL" id="KKW36850.1"/>
    </source>
</evidence>
<gene>
    <name evidence="4" type="ORF">UY81_C0011G0005</name>
</gene>
<feature type="transmembrane region" description="Helical" evidence="1">
    <location>
        <begin position="139"/>
        <end position="164"/>
    </location>
</feature>
<keyword evidence="1" id="KW-0812">Transmembrane</keyword>
<reference evidence="4 5" key="1">
    <citation type="journal article" date="2015" name="Nature">
        <title>rRNA introns, odd ribosomes, and small enigmatic genomes across a large radiation of phyla.</title>
        <authorList>
            <person name="Brown C.T."/>
            <person name="Hug L.A."/>
            <person name="Thomas B.C."/>
            <person name="Sharon I."/>
            <person name="Castelle C.J."/>
            <person name="Singh A."/>
            <person name="Wilkins M.J."/>
            <person name="Williams K.H."/>
            <person name="Banfield J.F."/>
        </authorList>
    </citation>
    <scope>NUCLEOTIDE SEQUENCE [LARGE SCALE GENOMIC DNA]</scope>
</reference>
<dbReference type="InterPro" id="IPR009045">
    <property type="entry name" value="Zn_M74/Hedgehog-like"/>
</dbReference>
<dbReference type="AlphaFoldDB" id="A0A0G1Y113"/>
<accession>A0A0G1Y113</accession>
<organism evidence="4 5">
    <name type="scientific">Candidatus Giovannonibacteria bacterium GW2011_GWA2_53_7</name>
    <dbReference type="NCBI Taxonomy" id="1618650"/>
    <lineage>
        <taxon>Bacteria</taxon>
        <taxon>Candidatus Giovannoniibacteriota</taxon>
    </lineage>
</organism>